<feature type="region of interest" description="Disordered" evidence="1">
    <location>
        <begin position="275"/>
        <end position="297"/>
    </location>
</feature>
<keyword evidence="4" id="KW-1185">Reference proteome</keyword>
<dbReference type="Proteomes" id="UP000320762">
    <property type="component" value="Unassembled WGS sequence"/>
</dbReference>
<keyword evidence="2" id="KW-1133">Transmembrane helix</keyword>
<name>A0A550CHQ4_9AGAR</name>
<dbReference type="OrthoDB" id="2576082at2759"/>
<evidence type="ECO:0000313" key="3">
    <source>
        <dbReference type="EMBL" id="TRM64335.1"/>
    </source>
</evidence>
<reference evidence="3 4" key="1">
    <citation type="journal article" date="2019" name="New Phytol.">
        <title>Comparative genomics reveals unique wood-decay strategies and fruiting body development in the Schizophyllaceae.</title>
        <authorList>
            <person name="Almasi E."/>
            <person name="Sahu N."/>
            <person name="Krizsan K."/>
            <person name="Balint B."/>
            <person name="Kovacs G.M."/>
            <person name="Kiss B."/>
            <person name="Cseklye J."/>
            <person name="Drula E."/>
            <person name="Henrissat B."/>
            <person name="Nagy I."/>
            <person name="Chovatia M."/>
            <person name="Adam C."/>
            <person name="LaButti K."/>
            <person name="Lipzen A."/>
            <person name="Riley R."/>
            <person name="Grigoriev I.V."/>
            <person name="Nagy L.G."/>
        </authorList>
    </citation>
    <scope>NUCLEOTIDE SEQUENCE [LARGE SCALE GENOMIC DNA]</scope>
    <source>
        <strain evidence="3 4">NL-1724</strain>
    </source>
</reference>
<proteinExistence type="predicted"/>
<dbReference type="AlphaFoldDB" id="A0A550CHQ4"/>
<evidence type="ECO:0000313" key="4">
    <source>
        <dbReference type="Proteomes" id="UP000320762"/>
    </source>
</evidence>
<dbReference type="Gene3D" id="2.60.120.260">
    <property type="entry name" value="Galactose-binding domain-like"/>
    <property type="match status" value="1"/>
</dbReference>
<comment type="caution">
    <text evidence="3">The sequence shown here is derived from an EMBL/GenBank/DDBJ whole genome shotgun (WGS) entry which is preliminary data.</text>
</comment>
<organism evidence="3 4">
    <name type="scientific">Schizophyllum amplum</name>
    <dbReference type="NCBI Taxonomy" id="97359"/>
    <lineage>
        <taxon>Eukaryota</taxon>
        <taxon>Fungi</taxon>
        <taxon>Dikarya</taxon>
        <taxon>Basidiomycota</taxon>
        <taxon>Agaricomycotina</taxon>
        <taxon>Agaricomycetes</taxon>
        <taxon>Agaricomycetidae</taxon>
        <taxon>Agaricales</taxon>
        <taxon>Schizophyllaceae</taxon>
        <taxon>Schizophyllum</taxon>
    </lineage>
</organism>
<evidence type="ECO:0000256" key="2">
    <source>
        <dbReference type="SAM" id="Phobius"/>
    </source>
</evidence>
<accession>A0A550CHQ4</accession>
<gene>
    <name evidence="3" type="ORF">BD626DRAFT_629294</name>
</gene>
<feature type="transmembrane region" description="Helical" evidence="2">
    <location>
        <begin position="165"/>
        <end position="189"/>
    </location>
</feature>
<keyword evidence="2" id="KW-0472">Membrane</keyword>
<evidence type="ECO:0000256" key="1">
    <source>
        <dbReference type="SAM" id="MobiDB-lite"/>
    </source>
</evidence>
<keyword evidence="2" id="KW-0812">Transmembrane</keyword>
<protein>
    <submittedName>
        <fullName evidence="3">Uncharacterized protein</fullName>
    </submittedName>
</protein>
<sequence>MPTYLIEDGDVRILYSSGWRTSCAGIDVGSVHCADGPSNGPQMRHQPAAIATFTFNGTAIRVYGPKPYPTNPSSSAWFGVDDLPYDAVPSNSSAAQSDSERALLFSQNFSTQGPHTLFIQPHAHFALDSIEYDAVDNVSSAIPANNETSSQSGSLSQENTPHHDAAAGIVGGLLGAIIIVLCIIIGVLLSRRRRDRRAKKPASLAAVPFKFKDAPVLDYVPETLPTLGRQVSDRRLPRKPPPALHDNHLDVKYHLPSPALGYGWTSEKAHFGDMARSSGSNRLGCEAGRGRTTGRAM</sequence>
<dbReference type="STRING" id="97359.A0A550CHQ4"/>
<dbReference type="EMBL" id="VDMD01000007">
    <property type="protein sequence ID" value="TRM64335.1"/>
    <property type="molecule type" value="Genomic_DNA"/>
</dbReference>